<comment type="function">
    <text evidence="1">Catalyzes oxygen-dependent 5-hydroxyuridine (ho5U) modification at position 34 in tRNAs.</text>
</comment>
<keyword evidence="4" id="KW-1185">Reference proteome</keyword>
<evidence type="ECO:0000259" key="2">
    <source>
        <dbReference type="PROSITE" id="PS50206"/>
    </source>
</evidence>
<evidence type="ECO:0000313" key="4">
    <source>
        <dbReference type="Proteomes" id="UP000240996"/>
    </source>
</evidence>
<dbReference type="Gene3D" id="3.40.250.10">
    <property type="entry name" value="Rhodanese-like domain"/>
    <property type="match status" value="1"/>
</dbReference>
<dbReference type="RefSeq" id="WP_107933266.1">
    <property type="nucleotide sequence ID" value="NZ_PZZN01000003.1"/>
</dbReference>
<protein>
    <recommendedName>
        <fullName evidence="1">tRNA uridine(34) hydroxylase</fullName>
        <ecNumber evidence="1">1.14.-.-</ecNumber>
    </recommendedName>
    <alternativeName>
        <fullName evidence="1">tRNA hydroxylation protein O</fullName>
    </alternativeName>
</protein>
<dbReference type="CDD" id="cd01518">
    <property type="entry name" value="RHOD_YceA"/>
    <property type="match status" value="1"/>
</dbReference>
<name>A0A2T4YMG8_9SPHN</name>
<keyword evidence="1" id="KW-0819">tRNA processing</keyword>
<dbReference type="InterPro" id="IPR020936">
    <property type="entry name" value="TrhO"/>
</dbReference>
<dbReference type="SMART" id="SM00450">
    <property type="entry name" value="RHOD"/>
    <property type="match status" value="1"/>
</dbReference>
<dbReference type="EMBL" id="PZZN01000003">
    <property type="protein sequence ID" value="PTM44600.1"/>
    <property type="molecule type" value="Genomic_DNA"/>
</dbReference>
<dbReference type="Pfam" id="PF00581">
    <property type="entry name" value="Rhodanese"/>
    <property type="match status" value="1"/>
</dbReference>
<dbReference type="GO" id="GO:0006400">
    <property type="term" value="P:tRNA modification"/>
    <property type="evidence" value="ECO:0007669"/>
    <property type="project" value="UniProtKB-UniRule"/>
</dbReference>
<dbReference type="NCBIfam" id="NF001136">
    <property type="entry name" value="PRK00142.1-4"/>
    <property type="match status" value="1"/>
</dbReference>
<dbReference type="Pfam" id="PF17773">
    <property type="entry name" value="UPF0176_N"/>
    <property type="match status" value="1"/>
</dbReference>
<dbReference type="PROSITE" id="PS50206">
    <property type="entry name" value="RHODANESE_3"/>
    <property type="match status" value="1"/>
</dbReference>
<evidence type="ECO:0000256" key="1">
    <source>
        <dbReference type="HAMAP-Rule" id="MF_00469"/>
    </source>
</evidence>
<dbReference type="Proteomes" id="UP000240996">
    <property type="component" value="Unassembled WGS sequence"/>
</dbReference>
<keyword evidence="1" id="KW-0560">Oxidoreductase</keyword>
<dbReference type="GO" id="GO:0016705">
    <property type="term" value="F:oxidoreductase activity, acting on paired donors, with incorporation or reduction of molecular oxygen"/>
    <property type="evidence" value="ECO:0007669"/>
    <property type="project" value="UniProtKB-UniRule"/>
</dbReference>
<reference evidence="3 4" key="1">
    <citation type="submission" date="2018-04" db="EMBL/GenBank/DDBJ databases">
        <title>Genomic Encyclopedia of Type Strains, Phase III (KMG-III): the genomes of soil and plant-associated and newly described type strains.</title>
        <authorList>
            <person name="Whitman W."/>
        </authorList>
    </citation>
    <scope>NUCLEOTIDE SEQUENCE [LARGE SCALE GENOMIC DNA]</scope>
    <source>
        <strain evidence="3 4">NW12</strain>
    </source>
</reference>
<dbReference type="InterPro" id="IPR036873">
    <property type="entry name" value="Rhodanese-like_dom_sf"/>
</dbReference>
<dbReference type="EC" id="1.14.-.-" evidence="1"/>
<comment type="caution">
    <text evidence="3">The sequence shown here is derived from an EMBL/GenBank/DDBJ whole genome shotgun (WGS) entry which is preliminary data.</text>
</comment>
<dbReference type="Gene3D" id="3.30.70.100">
    <property type="match status" value="1"/>
</dbReference>
<dbReference type="SUPFAM" id="SSF48695">
    <property type="entry name" value="Multiheme cytochromes"/>
    <property type="match status" value="1"/>
</dbReference>
<evidence type="ECO:0000313" key="3">
    <source>
        <dbReference type="EMBL" id="PTM44600.1"/>
    </source>
</evidence>
<dbReference type="InterPro" id="IPR001763">
    <property type="entry name" value="Rhodanese-like_dom"/>
</dbReference>
<dbReference type="PANTHER" id="PTHR43268">
    <property type="entry name" value="THIOSULFATE SULFURTRANSFERASE/RHODANESE-LIKE DOMAIN-CONTAINING PROTEIN 2"/>
    <property type="match status" value="1"/>
</dbReference>
<dbReference type="AlphaFoldDB" id="A0A2T4YMG8"/>
<dbReference type="HAMAP" id="MF_00469">
    <property type="entry name" value="TrhO"/>
    <property type="match status" value="1"/>
</dbReference>
<dbReference type="InterPro" id="IPR040503">
    <property type="entry name" value="TRHO_N"/>
</dbReference>
<comment type="similarity">
    <text evidence="1">Belongs to the TrhO family.</text>
</comment>
<proteinExistence type="inferred from homology"/>
<gene>
    <name evidence="1" type="primary">trhO</name>
    <name evidence="3" type="ORF">C8J24_2807</name>
</gene>
<dbReference type="SUPFAM" id="SSF52821">
    <property type="entry name" value="Rhodanese/Cell cycle control phosphatase"/>
    <property type="match status" value="1"/>
</dbReference>
<feature type="domain" description="Rhodanese" evidence="2">
    <location>
        <begin position="141"/>
        <end position="239"/>
    </location>
</feature>
<dbReference type="InterPro" id="IPR036280">
    <property type="entry name" value="Multihaem_cyt_sf"/>
</dbReference>
<organism evidence="3 4">
    <name type="scientific">Sphingomonas aerolata</name>
    <dbReference type="NCBI Taxonomy" id="185951"/>
    <lineage>
        <taxon>Bacteria</taxon>
        <taxon>Pseudomonadati</taxon>
        <taxon>Pseudomonadota</taxon>
        <taxon>Alphaproteobacteria</taxon>
        <taxon>Sphingomonadales</taxon>
        <taxon>Sphingomonadaceae</taxon>
        <taxon>Sphingomonas</taxon>
    </lineage>
</organism>
<sequence length="340" mass="36535">MPADPLPAADLLASHPESLGPVRVAALYRFTPFADIAAIKPPLAALCCAQGVKGTLLLAAEGINGTIAGTDAAIDTVLAHIRALPGCATLDVKDSRAETMPFHRMKVRLKREIVTMGQPDIDPLGDVGRYVEPGDWNALIADPDTIVIDTRNDYEVAVGSFAGAIDPKTRSFRDFPAWFREHRDQLVGDGPPPKIAMFCTGGIRCEKSTAFLKAEGLDEVYHLKGGILKYLETVPEAESLWEGECFVFDQRVAVGHGLAPGTHGLCHACRMPVSPADRASPLYVEGISCPACHDARDATQRAGYAERERQMRLAEARGQTHVGAVLPQTHADNEGHTPSS</sequence>
<accession>A0A2T4YMG8</accession>
<dbReference type="PANTHER" id="PTHR43268:SF3">
    <property type="entry name" value="RHODANESE-LIKE DOMAIN-CONTAINING PROTEIN 7-RELATED"/>
    <property type="match status" value="1"/>
</dbReference>
<comment type="catalytic activity">
    <reaction evidence="1">
        <text>uridine(34) in tRNA + AH2 + O2 = 5-hydroxyuridine(34) in tRNA + A + H2O</text>
        <dbReference type="Rhea" id="RHEA:64224"/>
        <dbReference type="Rhea" id="RHEA-COMP:11727"/>
        <dbReference type="Rhea" id="RHEA-COMP:13381"/>
        <dbReference type="ChEBI" id="CHEBI:13193"/>
        <dbReference type="ChEBI" id="CHEBI:15377"/>
        <dbReference type="ChEBI" id="CHEBI:15379"/>
        <dbReference type="ChEBI" id="CHEBI:17499"/>
        <dbReference type="ChEBI" id="CHEBI:65315"/>
        <dbReference type="ChEBI" id="CHEBI:136877"/>
    </reaction>
</comment>